<dbReference type="CDD" id="cd00419">
    <property type="entry name" value="Ferrochelatase_C"/>
    <property type="match status" value="1"/>
</dbReference>
<dbReference type="OrthoDB" id="1323at2759"/>
<keyword evidence="9" id="KW-0934">Plastid</keyword>
<dbReference type="GO" id="GO:0004325">
    <property type="term" value="F:ferrochelatase activity"/>
    <property type="evidence" value="ECO:0007669"/>
    <property type="project" value="UniProtKB-UniRule"/>
</dbReference>
<sequence length="468" mass="53081">MADLRVCKLQLKAGIRYADLKTLACYRKSDSSQVLFLSRSHDTSRGRRTMSCKGKEGRSETCLTASLSLDDASKEKDSSQFLSPKANVQGKHSNGLNLEGTERVGVLLLNLGGPETLDDVQPFLYNLFADPDIIRLPRLLKVFQQPLARFISLVRAPKSKEGYAAIGGGSPLRRITEDQANALMEALLEKNVSAKVYIGMRYWHPFTEEALEQLKRDQITRLVILPLYPQFSISTSGSSLRLLEEIFRKDQYLANLQHMVIPSWYQRQGYVQAMADLVGKELETFKETNEVVIFFSAHGVPRTYVEEAGDPYKEEMEECVRLVMAELKKRGISNNYALAYQSRVGPVEWLKPYTDDTIKELGKMGVKRLLTVPISFVSEHIETLEEIDMEYRELAYASGIEEWGRVPALGCENSFINDLADAVIEELQKFKAIDEPTKIPVWTISRTLQDYFLPYGGRAWMEWLSGGY</sequence>
<evidence type="ECO:0000256" key="6">
    <source>
        <dbReference type="ARBA" id="ARBA00023239"/>
    </source>
</evidence>
<comment type="function">
    <text evidence="9">Catalyzes the ferrous insertion into protoporphyrin IX.</text>
</comment>
<evidence type="ECO:0000256" key="2">
    <source>
        <dbReference type="ARBA" id="ARBA00004943"/>
    </source>
</evidence>
<keyword evidence="7 9" id="KW-0627">Porphyrin biosynthesis</keyword>
<dbReference type="SUPFAM" id="SSF53800">
    <property type="entry name" value="Chelatase"/>
    <property type="match status" value="1"/>
</dbReference>
<organism evidence="10 11">
    <name type="scientific">Adiantum capillus-veneris</name>
    <name type="common">Maidenhair fern</name>
    <dbReference type="NCBI Taxonomy" id="13818"/>
    <lineage>
        <taxon>Eukaryota</taxon>
        <taxon>Viridiplantae</taxon>
        <taxon>Streptophyta</taxon>
        <taxon>Embryophyta</taxon>
        <taxon>Tracheophyta</taxon>
        <taxon>Polypodiopsida</taxon>
        <taxon>Polypodiidae</taxon>
        <taxon>Polypodiales</taxon>
        <taxon>Pteridineae</taxon>
        <taxon>Pteridaceae</taxon>
        <taxon>Vittarioideae</taxon>
        <taxon>Adiantum</taxon>
    </lineage>
</organism>
<dbReference type="GO" id="GO:0005739">
    <property type="term" value="C:mitochondrion"/>
    <property type="evidence" value="ECO:0007669"/>
    <property type="project" value="TreeGrafter"/>
</dbReference>
<dbReference type="PANTHER" id="PTHR11108">
    <property type="entry name" value="FERROCHELATASE"/>
    <property type="match status" value="1"/>
</dbReference>
<accession>A0A9D4ZA58</accession>
<comment type="caution">
    <text evidence="10">The sequence shown here is derived from an EMBL/GenBank/DDBJ whole genome shotgun (WGS) entry which is preliminary data.</text>
</comment>
<comment type="catalytic activity">
    <reaction evidence="8 9">
        <text>heme b + 2 H(+) = protoporphyrin IX + Fe(2+)</text>
        <dbReference type="Rhea" id="RHEA:22584"/>
        <dbReference type="ChEBI" id="CHEBI:15378"/>
        <dbReference type="ChEBI" id="CHEBI:29033"/>
        <dbReference type="ChEBI" id="CHEBI:57306"/>
        <dbReference type="ChEBI" id="CHEBI:60344"/>
        <dbReference type="EC" id="4.98.1.1"/>
    </reaction>
</comment>
<dbReference type="Pfam" id="PF00762">
    <property type="entry name" value="Ferrochelatase"/>
    <property type="match status" value="1"/>
</dbReference>
<dbReference type="EC" id="4.98.1.1" evidence="9"/>
<evidence type="ECO:0000313" key="11">
    <source>
        <dbReference type="Proteomes" id="UP000886520"/>
    </source>
</evidence>
<protein>
    <recommendedName>
        <fullName evidence="9">Ferrochelatase</fullName>
        <ecNumber evidence="9">4.98.1.1</ecNumber>
    </recommendedName>
</protein>
<dbReference type="InterPro" id="IPR001015">
    <property type="entry name" value="Ferrochelatase"/>
</dbReference>
<keyword evidence="9" id="KW-0150">Chloroplast</keyword>
<dbReference type="FunFam" id="3.40.50.1400:FF:000006">
    <property type="entry name" value="Ferrochelatase"/>
    <property type="match status" value="1"/>
</dbReference>
<evidence type="ECO:0000313" key="10">
    <source>
        <dbReference type="EMBL" id="KAI5067958.1"/>
    </source>
</evidence>
<evidence type="ECO:0000256" key="8">
    <source>
        <dbReference type="ARBA" id="ARBA00049380"/>
    </source>
</evidence>
<dbReference type="Gene3D" id="3.40.50.1400">
    <property type="match status" value="2"/>
</dbReference>
<evidence type="ECO:0000256" key="9">
    <source>
        <dbReference type="RuleBase" id="RU000607"/>
    </source>
</evidence>
<evidence type="ECO:0000256" key="1">
    <source>
        <dbReference type="ARBA" id="ARBA00004229"/>
    </source>
</evidence>
<proteinExistence type="inferred from homology"/>
<dbReference type="EMBL" id="JABFUD020000016">
    <property type="protein sequence ID" value="KAI5067958.1"/>
    <property type="molecule type" value="Genomic_DNA"/>
</dbReference>
<dbReference type="InterPro" id="IPR033644">
    <property type="entry name" value="Ferrochelatase_C"/>
</dbReference>
<dbReference type="GO" id="GO:0006783">
    <property type="term" value="P:heme biosynthetic process"/>
    <property type="evidence" value="ECO:0007669"/>
    <property type="project" value="UniProtKB-UniRule"/>
</dbReference>
<dbReference type="Proteomes" id="UP000886520">
    <property type="component" value="Chromosome 16"/>
</dbReference>
<comment type="similarity">
    <text evidence="3 9">Belongs to the ferrochelatase family.</text>
</comment>
<dbReference type="AlphaFoldDB" id="A0A9D4ZA58"/>
<dbReference type="PROSITE" id="PS00534">
    <property type="entry name" value="FERROCHELATASE"/>
    <property type="match status" value="1"/>
</dbReference>
<evidence type="ECO:0000256" key="3">
    <source>
        <dbReference type="ARBA" id="ARBA00007718"/>
    </source>
</evidence>
<gene>
    <name evidence="10" type="ORF">GOP47_0016303</name>
</gene>
<keyword evidence="11" id="KW-1185">Reference proteome</keyword>
<evidence type="ECO:0000256" key="5">
    <source>
        <dbReference type="ARBA" id="ARBA00023133"/>
    </source>
</evidence>
<keyword evidence="4 9" id="KW-0408">Iron</keyword>
<name>A0A9D4ZA58_ADICA</name>
<keyword evidence="5 9" id="KW-0350">Heme biosynthesis</keyword>
<dbReference type="GO" id="GO:0009507">
    <property type="term" value="C:chloroplast"/>
    <property type="evidence" value="ECO:0007669"/>
    <property type="project" value="UniProtKB-SubCell"/>
</dbReference>
<comment type="subcellular location">
    <subcellularLocation>
        <location evidence="1 9">Plastid</location>
        <location evidence="1 9">Chloroplast</location>
    </subcellularLocation>
</comment>
<evidence type="ECO:0000256" key="7">
    <source>
        <dbReference type="ARBA" id="ARBA00023244"/>
    </source>
</evidence>
<dbReference type="InterPro" id="IPR033659">
    <property type="entry name" value="Ferrochelatase_N"/>
</dbReference>
<dbReference type="NCBIfam" id="TIGR00109">
    <property type="entry name" value="hemH"/>
    <property type="match status" value="1"/>
</dbReference>
<dbReference type="CDD" id="cd03411">
    <property type="entry name" value="Ferrochelatase_N"/>
    <property type="match status" value="1"/>
</dbReference>
<keyword evidence="6 9" id="KW-0456">Lyase</keyword>
<dbReference type="PANTHER" id="PTHR11108:SF1">
    <property type="entry name" value="FERROCHELATASE, MITOCHONDRIAL"/>
    <property type="match status" value="1"/>
</dbReference>
<dbReference type="InterPro" id="IPR019772">
    <property type="entry name" value="Ferrochelatase_AS"/>
</dbReference>
<dbReference type="HAMAP" id="MF_00323">
    <property type="entry name" value="Ferrochelatase"/>
    <property type="match status" value="1"/>
</dbReference>
<comment type="pathway">
    <text evidence="2 9">Porphyrin-containing compound metabolism; protoheme biosynthesis; protoheme from protoporphyrin-IX: step 1/1.</text>
</comment>
<evidence type="ECO:0000256" key="4">
    <source>
        <dbReference type="ARBA" id="ARBA00023004"/>
    </source>
</evidence>
<reference evidence="10" key="1">
    <citation type="submission" date="2021-01" db="EMBL/GenBank/DDBJ databases">
        <title>Adiantum capillus-veneris genome.</title>
        <authorList>
            <person name="Fang Y."/>
            <person name="Liao Q."/>
        </authorList>
    </citation>
    <scope>NUCLEOTIDE SEQUENCE</scope>
    <source>
        <strain evidence="10">H3</strain>
        <tissue evidence="10">Leaf</tissue>
    </source>
</reference>